<accession>A0A0E9PYT0</accession>
<proteinExistence type="predicted"/>
<name>A0A0E9PYT0_ANGAN</name>
<dbReference type="EMBL" id="GBXM01098918">
    <property type="protein sequence ID" value="JAH09659.1"/>
    <property type="molecule type" value="Transcribed_RNA"/>
</dbReference>
<reference evidence="1" key="2">
    <citation type="journal article" date="2015" name="Fish Shellfish Immunol.">
        <title>Early steps in the European eel (Anguilla anguilla)-Vibrio vulnificus interaction in the gills: Role of the RtxA13 toxin.</title>
        <authorList>
            <person name="Callol A."/>
            <person name="Pajuelo D."/>
            <person name="Ebbesson L."/>
            <person name="Teles M."/>
            <person name="MacKenzie S."/>
            <person name="Amaro C."/>
        </authorList>
    </citation>
    <scope>NUCLEOTIDE SEQUENCE</scope>
</reference>
<protein>
    <submittedName>
        <fullName evidence="1">Uncharacterized protein</fullName>
    </submittedName>
</protein>
<dbReference type="AlphaFoldDB" id="A0A0E9PYT0"/>
<organism evidence="1">
    <name type="scientific">Anguilla anguilla</name>
    <name type="common">European freshwater eel</name>
    <name type="synonym">Muraena anguilla</name>
    <dbReference type="NCBI Taxonomy" id="7936"/>
    <lineage>
        <taxon>Eukaryota</taxon>
        <taxon>Metazoa</taxon>
        <taxon>Chordata</taxon>
        <taxon>Craniata</taxon>
        <taxon>Vertebrata</taxon>
        <taxon>Euteleostomi</taxon>
        <taxon>Actinopterygii</taxon>
        <taxon>Neopterygii</taxon>
        <taxon>Teleostei</taxon>
        <taxon>Anguilliformes</taxon>
        <taxon>Anguillidae</taxon>
        <taxon>Anguilla</taxon>
    </lineage>
</organism>
<reference evidence="1" key="1">
    <citation type="submission" date="2014-11" db="EMBL/GenBank/DDBJ databases">
        <authorList>
            <person name="Amaro Gonzalez C."/>
        </authorList>
    </citation>
    <scope>NUCLEOTIDE SEQUENCE</scope>
</reference>
<sequence length="25" mass="2943">MKQILLPVLHVVIPLFKCNIKFNFS</sequence>
<evidence type="ECO:0000313" key="1">
    <source>
        <dbReference type="EMBL" id="JAH09659.1"/>
    </source>
</evidence>